<comment type="similarity">
    <text evidence="1">Belongs to the thioredoxin family.</text>
</comment>
<name>A0A074W3F4_AURM1</name>
<organism evidence="3 4">
    <name type="scientific">Aureobasidium melanogenum (strain CBS 110374)</name>
    <name type="common">Aureobasidium pullulans var. melanogenum</name>
    <dbReference type="NCBI Taxonomy" id="1043003"/>
    <lineage>
        <taxon>Eukaryota</taxon>
        <taxon>Fungi</taxon>
        <taxon>Dikarya</taxon>
        <taxon>Ascomycota</taxon>
        <taxon>Pezizomycotina</taxon>
        <taxon>Dothideomycetes</taxon>
        <taxon>Dothideomycetidae</taxon>
        <taxon>Dothideales</taxon>
        <taxon>Saccotheciaceae</taxon>
        <taxon>Aureobasidium</taxon>
    </lineage>
</organism>
<evidence type="ECO:0000256" key="1">
    <source>
        <dbReference type="ARBA" id="ARBA00008987"/>
    </source>
</evidence>
<dbReference type="GO" id="GO:0047134">
    <property type="term" value="F:protein-disulfide reductase [NAD(P)H] activity"/>
    <property type="evidence" value="ECO:0007669"/>
    <property type="project" value="InterPro"/>
</dbReference>
<accession>A0A074W3F4</accession>
<reference evidence="3 4" key="1">
    <citation type="journal article" date="2014" name="BMC Genomics">
        <title>Genome sequencing of four Aureobasidium pullulans varieties: biotechnological potential, stress tolerance, and description of new species.</title>
        <authorList>
            <person name="Gostin Ar C."/>
            <person name="Ohm R.A."/>
            <person name="Kogej T."/>
            <person name="Sonjak S."/>
            <person name="Turk M."/>
            <person name="Zajc J."/>
            <person name="Zalar P."/>
            <person name="Grube M."/>
            <person name="Sun H."/>
            <person name="Han J."/>
            <person name="Sharma A."/>
            <person name="Chiniquy J."/>
            <person name="Ngan C.Y."/>
            <person name="Lipzen A."/>
            <person name="Barry K."/>
            <person name="Grigoriev I.V."/>
            <person name="Gunde-Cimerman N."/>
        </authorList>
    </citation>
    <scope>NUCLEOTIDE SEQUENCE [LARGE SCALE GENOMIC DNA]</scope>
    <source>
        <strain evidence="3 4">CBS 110374</strain>
    </source>
</reference>
<dbReference type="InterPro" id="IPR010357">
    <property type="entry name" value="TXNDC17_dom"/>
</dbReference>
<evidence type="ECO:0000259" key="2">
    <source>
        <dbReference type="Pfam" id="PF06110"/>
    </source>
</evidence>
<protein>
    <recommendedName>
        <fullName evidence="2">Thioredoxin domain-containing protein</fullName>
    </recommendedName>
</protein>
<dbReference type="AlphaFoldDB" id="A0A074W3F4"/>
<dbReference type="RefSeq" id="XP_040884426.1">
    <property type="nucleotide sequence ID" value="XM_041019344.1"/>
</dbReference>
<keyword evidence="4" id="KW-1185">Reference proteome</keyword>
<dbReference type="InterPro" id="IPR045108">
    <property type="entry name" value="TXNDC17-like"/>
</dbReference>
<sequence>MPLIEKSYSAIMSAIKSSSLPKTSFLVFYSSIVDGKMWCPDCVDVEPSVREAFDGADKPEAMLYYVGKKEEWRTPENVARVDWNVRGIPTVIKLEEGKETARVTETEILDSSKWQAFLKD</sequence>
<dbReference type="SUPFAM" id="SSF52833">
    <property type="entry name" value="Thioredoxin-like"/>
    <property type="match status" value="1"/>
</dbReference>
<dbReference type="InterPro" id="IPR036249">
    <property type="entry name" value="Thioredoxin-like_sf"/>
</dbReference>
<dbReference type="Gene3D" id="3.40.30.10">
    <property type="entry name" value="Glutaredoxin"/>
    <property type="match status" value="1"/>
</dbReference>
<dbReference type="PANTHER" id="PTHR12452">
    <property type="entry name" value="42-9-9 PROTEIN-RELATED"/>
    <property type="match status" value="1"/>
</dbReference>
<gene>
    <name evidence="3" type="ORF">M437DRAFT_35917</name>
</gene>
<dbReference type="EMBL" id="KL584824">
    <property type="protein sequence ID" value="KEQ67403.1"/>
    <property type="molecule type" value="Genomic_DNA"/>
</dbReference>
<dbReference type="STRING" id="1043003.A0A074W3F4"/>
<dbReference type="HOGENOM" id="CLU_120161_2_0_1"/>
<feature type="domain" description="Thioredoxin" evidence="2">
    <location>
        <begin position="7"/>
        <end position="118"/>
    </location>
</feature>
<evidence type="ECO:0000313" key="4">
    <source>
        <dbReference type="Proteomes" id="UP000030672"/>
    </source>
</evidence>
<dbReference type="GO" id="GO:0005829">
    <property type="term" value="C:cytosol"/>
    <property type="evidence" value="ECO:0007669"/>
    <property type="project" value="TreeGrafter"/>
</dbReference>
<dbReference type="FunFam" id="3.40.30.10:FF:000304">
    <property type="entry name" value="Unplaced genomic scaffold supercont1.12, whole genome shotgun sequence"/>
    <property type="match status" value="1"/>
</dbReference>
<evidence type="ECO:0000313" key="3">
    <source>
        <dbReference type="EMBL" id="KEQ67403.1"/>
    </source>
</evidence>
<dbReference type="PANTHER" id="PTHR12452:SF0">
    <property type="entry name" value="THIOREDOXIN DOMAIN-CONTAINING PROTEIN 17"/>
    <property type="match status" value="1"/>
</dbReference>
<proteinExistence type="inferred from homology"/>
<dbReference type="Pfam" id="PF06110">
    <property type="entry name" value="TXD17-like_Trx"/>
    <property type="match status" value="1"/>
</dbReference>
<dbReference type="GeneID" id="63912717"/>
<dbReference type="Proteomes" id="UP000030672">
    <property type="component" value="Unassembled WGS sequence"/>
</dbReference>